<dbReference type="EMBL" id="BQOB01000001">
    <property type="protein sequence ID" value="GKH79577.1"/>
    <property type="molecule type" value="Genomic_DNA"/>
</dbReference>
<proteinExistence type="predicted"/>
<sequence length="56" mass="6654">MTPSVLGGTIQSKRYKRLVFNVLKKDSRMKRVKKIFKEYMRAIEINAALMYGYRPK</sequence>
<evidence type="ECO:0000313" key="1">
    <source>
        <dbReference type="EMBL" id="GKH79577.1"/>
    </source>
</evidence>
<reference evidence="1" key="1">
    <citation type="submission" date="2022-01" db="EMBL/GenBank/DDBJ databases">
        <title>Novel bile acid biosynthetic pathways are enriched in the microbiome of centenarians.</title>
        <authorList>
            <person name="Sato Y."/>
            <person name="Atarashi K."/>
            <person name="Plichta R.D."/>
            <person name="Arai Y."/>
            <person name="Sasajima S."/>
            <person name="Kearney M.S."/>
            <person name="Suda W."/>
            <person name="Takeshita K."/>
            <person name="Sasaki T."/>
            <person name="Okamoto S."/>
            <person name="Skelly N.A."/>
            <person name="Okamura Y."/>
            <person name="Vlamakis H."/>
            <person name="Li Y."/>
            <person name="Tanoue T."/>
            <person name="Takei H."/>
            <person name="Nittono H."/>
            <person name="Narushima S."/>
            <person name="Irie J."/>
            <person name="Itoh H."/>
            <person name="Moriya K."/>
            <person name="Sugiura Y."/>
            <person name="Suematsu M."/>
            <person name="Moritoki N."/>
            <person name="Shibata S."/>
            <person name="Littman R.D."/>
            <person name="Fischbach A.M."/>
            <person name="Uwamino Y."/>
            <person name="Inoue T."/>
            <person name="Honda A."/>
            <person name="Hattori M."/>
            <person name="Murai T."/>
            <person name="Xavier J.R."/>
            <person name="Hirose N."/>
            <person name="Honda K."/>
        </authorList>
    </citation>
    <scope>NUCLEOTIDE SEQUENCE</scope>
    <source>
        <strain evidence="1">CE91-St7</strain>
    </source>
</reference>
<comment type="caution">
    <text evidence="1">The sequence shown here is derived from an EMBL/GenBank/DDBJ whole genome shotgun (WGS) entry which is preliminary data.</text>
</comment>
<evidence type="ECO:0000313" key="2">
    <source>
        <dbReference type="Proteomes" id="UP001055104"/>
    </source>
</evidence>
<protein>
    <submittedName>
        <fullName evidence="1">Uncharacterized protein</fullName>
    </submittedName>
</protein>
<organism evidence="1 2">
    <name type="scientific">Phocaeicola dorei</name>
    <dbReference type="NCBI Taxonomy" id="357276"/>
    <lineage>
        <taxon>Bacteria</taxon>
        <taxon>Pseudomonadati</taxon>
        <taxon>Bacteroidota</taxon>
        <taxon>Bacteroidia</taxon>
        <taxon>Bacteroidales</taxon>
        <taxon>Bacteroidaceae</taxon>
        <taxon>Phocaeicola</taxon>
    </lineage>
</organism>
<name>A0AA37KGF6_9BACT</name>
<dbReference type="Proteomes" id="UP001055104">
    <property type="component" value="Unassembled WGS sequence"/>
</dbReference>
<accession>A0AA37KGF6</accession>
<gene>
    <name evidence="1" type="ORF">CE91St7_04610</name>
</gene>
<dbReference type="AlphaFoldDB" id="A0AA37KGF6"/>